<sequence length="338" mass="37991">MSDSSPQSLGGAARAKALSKEERSEIAKRAAMARWTADLPIADFEGTFRIGSVELAAAVLRDETRIITQATFLRALGRSRSPKAGTGVLSTVDELPFFLQAEVLKPFITNELIESTKPIFYRTRKGGKGVGYNAKSLKWVAETYLQFRDASLKENGKIPKRYEGMITAADTLIRALAEVGIVALVDEATGFQEVRQRHALQEILDAFLLKELAAWAKRFPDDFYKEIYRLRGWEWRGRRFNPPQAVAGYTNDFVYERLAPGIREELENRMPKGETGKKKGKLHQLLTEDIGHPALAQHLHAVITLMKASRNWGQFKLMLDTALPKRGSTLQLPFVEEE</sequence>
<protein>
    <submittedName>
        <fullName evidence="1">Uncharacterized protein</fullName>
    </submittedName>
</protein>
<proteinExistence type="predicted"/>
<dbReference type="KEGG" id="cna:AB433_02025"/>
<dbReference type="Proteomes" id="UP000035287">
    <property type="component" value="Chromosome"/>
</dbReference>
<keyword evidence="2" id="KW-1185">Reference proteome</keyword>
<accession>A0A0G3XEM1</accession>
<gene>
    <name evidence="1" type="ORF">AB433_02025</name>
</gene>
<dbReference type="STRING" id="1348774.AB433_02025"/>
<dbReference type="RefSeq" id="WP_047819719.1">
    <property type="nucleotide sequence ID" value="NZ_CP011770.1"/>
</dbReference>
<evidence type="ECO:0000313" key="2">
    <source>
        <dbReference type="Proteomes" id="UP000035287"/>
    </source>
</evidence>
<dbReference type="Pfam" id="PF10546">
    <property type="entry name" value="P63C"/>
    <property type="match status" value="1"/>
</dbReference>
<reference evidence="1 2" key="1">
    <citation type="submission" date="2015-06" db="EMBL/GenBank/DDBJ databases">
        <authorList>
            <person name="Zeng Y."/>
            <person name="Huang Y."/>
        </authorList>
    </citation>
    <scope>NUCLEOTIDE SEQUENCE [LARGE SCALE GENOMIC DNA]</scope>
    <source>
        <strain evidence="1 2">PQ-2</strain>
    </source>
</reference>
<dbReference type="EMBL" id="CP011770">
    <property type="protein sequence ID" value="AKM09024.1"/>
    <property type="molecule type" value="Genomic_DNA"/>
</dbReference>
<organism evidence="1 2">
    <name type="scientific">Croceicoccus naphthovorans</name>
    <dbReference type="NCBI Taxonomy" id="1348774"/>
    <lineage>
        <taxon>Bacteria</taxon>
        <taxon>Pseudomonadati</taxon>
        <taxon>Pseudomonadota</taxon>
        <taxon>Alphaproteobacteria</taxon>
        <taxon>Sphingomonadales</taxon>
        <taxon>Erythrobacteraceae</taxon>
        <taxon>Croceicoccus</taxon>
    </lineage>
</organism>
<dbReference type="AlphaFoldDB" id="A0A0G3XEM1"/>
<evidence type="ECO:0000313" key="1">
    <source>
        <dbReference type="EMBL" id="AKM09024.1"/>
    </source>
</evidence>
<dbReference type="InterPro" id="IPR018874">
    <property type="entry name" value="Phage_Mx8_p63_C"/>
</dbReference>
<name>A0A0G3XEM1_9SPHN</name>
<dbReference type="PATRIC" id="fig|1348774.3.peg.428"/>